<sequence>MRYQRARPCKKSRELSLPFVNKSGHHFHPHNEAAAAIGHETQARVKLDPLRALALSGTPVKETAGLRAARFERQIRNFQIRRVGVSADLAM</sequence>
<comment type="caution">
    <text evidence="1">The sequence shown here is derived from an EMBL/GenBank/DDBJ whole genome shotgun (WGS) entry which is preliminary data.</text>
</comment>
<evidence type="ECO:0000313" key="2">
    <source>
        <dbReference type="Proteomes" id="UP000606974"/>
    </source>
</evidence>
<dbReference type="EMBL" id="JAACFV010000189">
    <property type="protein sequence ID" value="KAF7503231.1"/>
    <property type="molecule type" value="Genomic_DNA"/>
</dbReference>
<evidence type="ECO:0000313" key="1">
    <source>
        <dbReference type="EMBL" id="KAF7503231.1"/>
    </source>
</evidence>
<dbReference type="Proteomes" id="UP000606974">
    <property type="component" value="Unassembled WGS sequence"/>
</dbReference>
<dbReference type="AlphaFoldDB" id="A0A8H7E1P8"/>
<organism evidence="1 2">
    <name type="scientific">Endocarpon pusillum</name>
    <dbReference type="NCBI Taxonomy" id="364733"/>
    <lineage>
        <taxon>Eukaryota</taxon>
        <taxon>Fungi</taxon>
        <taxon>Dikarya</taxon>
        <taxon>Ascomycota</taxon>
        <taxon>Pezizomycotina</taxon>
        <taxon>Eurotiomycetes</taxon>
        <taxon>Chaetothyriomycetidae</taxon>
        <taxon>Verrucariales</taxon>
        <taxon>Verrucariaceae</taxon>
        <taxon>Endocarpon</taxon>
    </lineage>
</organism>
<gene>
    <name evidence="1" type="ORF">GJ744_004059</name>
</gene>
<protein>
    <submittedName>
        <fullName evidence="1">Uncharacterized protein</fullName>
    </submittedName>
</protein>
<reference evidence="1" key="1">
    <citation type="submission" date="2020-02" db="EMBL/GenBank/DDBJ databases">
        <authorList>
            <person name="Palmer J.M."/>
        </authorList>
    </citation>
    <scope>NUCLEOTIDE SEQUENCE</scope>
    <source>
        <strain evidence="1">EPUS1.4</strain>
        <tissue evidence="1">Thallus</tissue>
    </source>
</reference>
<keyword evidence="2" id="KW-1185">Reference proteome</keyword>
<name>A0A8H7E1P8_9EURO</name>
<accession>A0A8H7E1P8</accession>
<proteinExistence type="predicted"/>